<reference evidence="2 3" key="1">
    <citation type="submission" date="2024-03" db="EMBL/GenBank/DDBJ databases">
        <title>Bacilli Hybrid Assemblies.</title>
        <authorList>
            <person name="Kovac J."/>
        </authorList>
    </citation>
    <scope>NUCLEOTIDE SEQUENCE [LARGE SCALE GENOMIC DNA]</scope>
    <source>
        <strain evidence="2 3">FSL R7-0666</strain>
    </source>
</reference>
<dbReference type="RefSeq" id="WP_343129138.1">
    <property type="nucleotide sequence ID" value="NZ_JBCITK010000001.1"/>
</dbReference>
<organism evidence="2 3">
    <name type="scientific">Alkalicoccobacillus gibsonii</name>
    <dbReference type="NCBI Taxonomy" id="79881"/>
    <lineage>
        <taxon>Bacteria</taxon>
        <taxon>Bacillati</taxon>
        <taxon>Bacillota</taxon>
        <taxon>Bacilli</taxon>
        <taxon>Bacillales</taxon>
        <taxon>Bacillaceae</taxon>
        <taxon>Alkalicoccobacillus</taxon>
    </lineage>
</organism>
<sequence length="76" mass="8582">MKKLIVFVLSFCTLFIIFQVVSGLLVTWMYTPPHTFMSGASTVEFGMVSVPFWFSLAAAVGAFFISNRFRTRKAAY</sequence>
<keyword evidence="1" id="KW-0812">Transmembrane</keyword>
<evidence type="ECO:0000313" key="3">
    <source>
        <dbReference type="Proteomes" id="UP001418796"/>
    </source>
</evidence>
<gene>
    <name evidence="2" type="ORF">MKY91_02200</name>
</gene>
<keyword evidence="3" id="KW-1185">Reference proteome</keyword>
<evidence type="ECO:0000256" key="1">
    <source>
        <dbReference type="SAM" id="Phobius"/>
    </source>
</evidence>
<evidence type="ECO:0000313" key="2">
    <source>
        <dbReference type="EMBL" id="MEN0641972.1"/>
    </source>
</evidence>
<feature type="transmembrane region" description="Helical" evidence="1">
    <location>
        <begin position="47"/>
        <end position="65"/>
    </location>
</feature>
<proteinExistence type="predicted"/>
<comment type="caution">
    <text evidence="2">The sequence shown here is derived from an EMBL/GenBank/DDBJ whole genome shotgun (WGS) entry which is preliminary data.</text>
</comment>
<keyword evidence="1" id="KW-1133">Transmembrane helix</keyword>
<protein>
    <submittedName>
        <fullName evidence="2">Uncharacterized protein</fullName>
    </submittedName>
</protein>
<dbReference type="EMBL" id="JBCITK010000001">
    <property type="protein sequence ID" value="MEN0641972.1"/>
    <property type="molecule type" value="Genomic_DNA"/>
</dbReference>
<accession>A0ABU9VEC8</accession>
<dbReference type="Proteomes" id="UP001418796">
    <property type="component" value="Unassembled WGS sequence"/>
</dbReference>
<keyword evidence="1" id="KW-0472">Membrane</keyword>
<name>A0ABU9VEC8_9BACI</name>